<feature type="transmembrane region" description="Helical" evidence="2">
    <location>
        <begin position="47"/>
        <end position="64"/>
    </location>
</feature>
<evidence type="ECO:0008006" key="5">
    <source>
        <dbReference type="Google" id="ProtNLM"/>
    </source>
</evidence>
<comment type="caution">
    <text evidence="3">The sequence shown here is derived from an EMBL/GenBank/DDBJ whole genome shotgun (WGS) entry which is preliminary data.</text>
</comment>
<accession>A0A1G2SEX0</accession>
<proteinExistence type="predicted"/>
<dbReference type="Proteomes" id="UP000178817">
    <property type="component" value="Unassembled WGS sequence"/>
</dbReference>
<keyword evidence="2" id="KW-1133">Transmembrane helix</keyword>
<keyword evidence="2" id="KW-0472">Membrane</keyword>
<dbReference type="EMBL" id="MHUV01000001">
    <property type="protein sequence ID" value="OHA83222.1"/>
    <property type="molecule type" value="Genomic_DNA"/>
</dbReference>
<keyword evidence="2" id="KW-0812">Transmembrane</keyword>
<evidence type="ECO:0000256" key="2">
    <source>
        <dbReference type="SAM" id="Phobius"/>
    </source>
</evidence>
<gene>
    <name evidence="3" type="ORF">A3B07_00445</name>
</gene>
<reference evidence="3 4" key="1">
    <citation type="journal article" date="2016" name="Nat. Commun.">
        <title>Thousands of microbial genomes shed light on interconnected biogeochemical processes in an aquifer system.</title>
        <authorList>
            <person name="Anantharaman K."/>
            <person name="Brown C.T."/>
            <person name="Hug L.A."/>
            <person name="Sharon I."/>
            <person name="Castelle C.J."/>
            <person name="Probst A.J."/>
            <person name="Thomas B.C."/>
            <person name="Singh A."/>
            <person name="Wilkins M.J."/>
            <person name="Karaoz U."/>
            <person name="Brodie E.L."/>
            <person name="Williams K.H."/>
            <person name="Hubbard S.S."/>
            <person name="Banfield J.F."/>
        </authorList>
    </citation>
    <scope>NUCLEOTIDE SEQUENCE [LARGE SCALE GENOMIC DNA]</scope>
</reference>
<dbReference type="STRING" id="1802726.A3B07_00445"/>
<dbReference type="AlphaFoldDB" id="A0A1G2SEX0"/>
<feature type="region of interest" description="Disordered" evidence="1">
    <location>
        <begin position="181"/>
        <end position="210"/>
    </location>
</feature>
<evidence type="ECO:0000256" key="1">
    <source>
        <dbReference type="SAM" id="MobiDB-lite"/>
    </source>
</evidence>
<name>A0A1G2SEX0_9BACT</name>
<organism evidence="3 4">
    <name type="scientific">Candidatus Yonathbacteria bacterium RIFCSPLOWO2_01_FULL_43_27</name>
    <dbReference type="NCBI Taxonomy" id="1802726"/>
    <lineage>
        <taxon>Bacteria</taxon>
        <taxon>Candidatus Yonathiibacteriota</taxon>
    </lineage>
</organism>
<evidence type="ECO:0000313" key="3">
    <source>
        <dbReference type="EMBL" id="OHA83222.1"/>
    </source>
</evidence>
<sequence>MQFHFPQYIDIEDKLFGPLSLKQAIYTAGGIGAVYAVYVYIPYLFLSVPIIVSIGVLTWALAFYPKEKLGRPFIEVLEAGFYYLLREKLYTWKKTTKEPVLGQVENYTPTQAPLTPVIPQGKLSSSSFGIDIKGPEIERERDDELVVRGKSSILSGPASAEAGTLSVDSYILQQKTPKVDTFVTPKNAEHSPYKTPPSPSASATKTEIKK</sequence>
<evidence type="ECO:0000313" key="4">
    <source>
        <dbReference type="Proteomes" id="UP000178817"/>
    </source>
</evidence>
<feature type="compositionally biased region" description="Polar residues" evidence="1">
    <location>
        <begin position="200"/>
        <end position="210"/>
    </location>
</feature>
<feature type="transmembrane region" description="Helical" evidence="2">
    <location>
        <begin position="24"/>
        <end position="41"/>
    </location>
</feature>
<protein>
    <recommendedName>
        <fullName evidence="5">PrgI family protein</fullName>
    </recommendedName>
</protein>